<comment type="caution">
    <text evidence="5">The sequence shown here is derived from an EMBL/GenBank/DDBJ whole genome shotgun (WGS) entry which is preliminary data.</text>
</comment>
<dbReference type="Proteomes" id="UP000634136">
    <property type="component" value="Unassembled WGS sequence"/>
</dbReference>
<comment type="subcellular location">
    <subcellularLocation>
        <location evidence="2">Endomembrane system</location>
        <topology evidence="2">Peripheral membrane protein</topology>
    </subcellularLocation>
</comment>
<dbReference type="AlphaFoldDB" id="A0A834TYW4"/>
<reference evidence="5" key="1">
    <citation type="submission" date="2020-09" db="EMBL/GenBank/DDBJ databases">
        <title>Genome-Enabled Discovery of Anthraquinone Biosynthesis in Senna tora.</title>
        <authorList>
            <person name="Kang S.-H."/>
            <person name="Pandey R.P."/>
            <person name="Lee C.-M."/>
            <person name="Sim J.-S."/>
            <person name="Jeong J.-T."/>
            <person name="Choi B.-S."/>
            <person name="Jung M."/>
            <person name="Ginzburg D."/>
            <person name="Zhao K."/>
            <person name="Won S.Y."/>
            <person name="Oh T.-J."/>
            <person name="Yu Y."/>
            <person name="Kim N.-H."/>
            <person name="Lee O.R."/>
            <person name="Lee T.-H."/>
            <person name="Bashyal P."/>
            <person name="Kim T.-S."/>
            <person name="Lee W.-H."/>
            <person name="Kawkins C."/>
            <person name="Kim C.-K."/>
            <person name="Kim J.S."/>
            <person name="Ahn B.O."/>
            <person name="Rhee S.Y."/>
            <person name="Sohng J.K."/>
        </authorList>
    </citation>
    <scope>NUCLEOTIDE SEQUENCE</scope>
    <source>
        <tissue evidence="5">Leaf</tissue>
    </source>
</reference>
<dbReference type="Pfam" id="PF00651">
    <property type="entry name" value="BTB"/>
    <property type="match status" value="1"/>
</dbReference>
<dbReference type="OrthoDB" id="6359943at2759"/>
<dbReference type="Gene3D" id="3.30.710.10">
    <property type="entry name" value="Potassium Channel Kv1.1, Chain A"/>
    <property type="match status" value="1"/>
</dbReference>
<dbReference type="PROSITE" id="PS50097">
    <property type="entry name" value="BTB"/>
    <property type="match status" value="1"/>
</dbReference>
<dbReference type="InterPro" id="IPR011333">
    <property type="entry name" value="SKP1/BTB/POZ_sf"/>
</dbReference>
<gene>
    <name evidence="5" type="ORF">G2W53_013230</name>
</gene>
<dbReference type="InterPro" id="IPR000210">
    <property type="entry name" value="BTB/POZ_dom"/>
</dbReference>
<dbReference type="PANTHER" id="PTHR47274">
    <property type="entry name" value="BTB/POZ DOMAIN CONTAINING PROTEIN, EXPRESSED-RELATED"/>
    <property type="match status" value="1"/>
</dbReference>
<evidence type="ECO:0000313" key="5">
    <source>
        <dbReference type="EMBL" id="KAF7830897.1"/>
    </source>
</evidence>
<evidence type="ECO:0000313" key="6">
    <source>
        <dbReference type="Proteomes" id="UP000634136"/>
    </source>
</evidence>
<dbReference type="GO" id="GO:0012505">
    <property type="term" value="C:endomembrane system"/>
    <property type="evidence" value="ECO:0007669"/>
    <property type="project" value="UniProtKB-SubCell"/>
</dbReference>
<feature type="domain" description="BTB" evidence="4">
    <location>
        <begin position="44"/>
        <end position="117"/>
    </location>
</feature>
<evidence type="ECO:0000256" key="1">
    <source>
        <dbReference type="ARBA" id="ARBA00002668"/>
    </source>
</evidence>
<sequence>MTEQYSFGEFRRWCGEQRSILNKQKDELAFLRTFVDAFRAQIHPDILVIPGKHNNGPPIAAHKALLATRSEIFKNMLESDECIKAEANKSITIPEMGREEVECLLEFLYDGKLSPEKLEKHVYALSLAADKYDIAYLGKVCEKYMVTSLSIGNALDVLEIADTCHNAELKESTMKFLVHNIGDVVLSDRSCGFYGSNPFSQSNIEVEIMLIYFSFGRI</sequence>
<evidence type="ECO:0000259" key="4">
    <source>
        <dbReference type="PROSITE" id="PS50097"/>
    </source>
</evidence>
<dbReference type="CDD" id="cd18186">
    <property type="entry name" value="BTB_POZ_ZBTB_KLHL-like"/>
    <property type="match status" value="1"/>
</dbReference>
<keyword evidence="6" id="KW-1185">Reference proteome</keyword>
<name>A0A834TYW4_9FABA</name>
<dbReference type="SUPFAM" id="SSF54695">
    <property type="entry name" value="POZ domain"/>
    <property type="match status" value="1"/>
</dbReference>
<proteinExistence type="predicted"/>
<comment type="function">
    <text evidence="1">May act as a substrate-specific adapter of an E3 ubiquitin-protein ligase complex (CUL3-RBX1-BTB) which mediates the ubiquitination and subsequent proteasomal degradation of target proteins.</text>
</comment>
<dbReference type="Gene3D" id="6.10.250.3030">
    <property type="match status" value="1"/>
</dbReference>
<evidence type="ECO:0000256" key="3">
    <source>
        <dbReference type="ARBA" id="ARBA00004906"/>
    </source>
</evidence>
<evidence type="ECO:0000256" key="2">
    <source>
        <dbReference type="ARBA" id="ARBA00004184"/>
    </source>
</evidence>
<accession>A0A834TYW4</accession>
<comment type="pathway">
    <text evidence="3">Protein modification; protein ubiquitination.</text>
</comment>
<protein>
    <submittedName>
        <fullName evidence="5">BTB/POZ domain-containing protein</fullName>
    </submittedName>
</protein>
<dbReference type="EMBL" id="JAAIUW010000005">
    <property type="protein sequence ID" value="KAF7830897.1"/>
    <property type="molecule type" value="Genomic_DNA"/>
</dbReference>
<dbReference type="PANTHER" id="PTHR47274:SF1">
    <property type="entry name" value="BTB_POZ DOMAIN CONTAINING PROTEIN, EXPRESSED"/>
    <property type="match status" value="1"/>
</dbReference>
<organism evidence="5 6">
    <name type="scientific">Senna tora</name>
    <dbReference type="NCBI Taxonomy" id="362788"/>
    <lineage>
        <taxon>Eukaryota</taxon>
        <taxon>Viridiplantae</taxon>
        <taxon>Streptophyta</taxon>
        <taxon>Embryophyta</taxon>
        <taxon>Tracheophyta</taxon>
        <taxon>Spermatophyta</taxon>
        <taxon>Magnoliopsida</taxon>
        <taxon>eudicotyledons</taxon>
        <taxon>Gunneridae</taxon>
        <taxon>Pentapetalae</taxon>
        <taxon>rosids</taxon>
        <taxon>fabids</taxon>
        <taxon>Fabales</taxon>
        <taxon>Fabaceae</taxon>
        <taxon>Caesalpinioideae</taxon>
        <taxon>Cassia clade</taxon>
        <taxon>Senna</taxon>
    </lineage>
</organism>
<dbReference type="SMART" id="SM00225">
    <property type="entry name" value="BTB"/>
    <property type="match status" value="1"/>
</dbReference>
<dbReference type="InterPro" id="IPR044784">
    <property type="entry name" value="At1g01640-like"/>
</dbReference>